<dbReference type="Gene3D" id="1.10.260.40">
    <property type="entry name" value="lambda repressor-like DNA-binding domains"/>
    <property type="match status" value="1"/>
</dbReference>
<sequence length="101" mass="11550">MKNNIKQAVYETAKELHEAGLISNQRMEKYRHLNIPPIHELKPEDIKHLREKEKISQSILADCLNVSISAVRKWESGEKKPSGLALKLLNIIQKKGLSIIL</sequence>
<evidence type="ECO:0000256" key="1">
    <source>
        <dbReference type="ARBA" id="ARBA00023015"/>
    </source>
</evidence>
<reference evidence="6" key="1">
    <citation type="submission" date="2017-11" db="EMBL/GenBank/DDBJ databases">
        <authorList>
            <person name="Chan K.G."/>
            <person name="Lee L.S."/>
        </authorList>
    </citation>
    <scope>NUCLEOTIDE SEQUENCE [LARGE SCALE GENOMIC DNA]</scope>
    <source>
        <strain evidence="6">DSM 100970</strain>
    </source>
</reference>
<evidence type="ECO:0000256" key="3">
    <source>
        <dbReference type="ARBA" id="ARBA00023163"/>
    </source>
</evidence>
<dbReference type="OrthoDB" id="9799384at2"/>
<keyword evidence="2" id="KW-0238">DNA-binding</keyword>
<proteinExistence type="predicted"/>
<feature type="domain" description="HTH cro/C1-type" evidence="4">
    <location>
        <begin position="46"/>
        <end position="89"/>
    </location>
</feature>
<dbReference type="KEGG" id="nba:CUN60_12275"/>
<name>A0A2I7N9V4_9NEIS</name>
<dbReference type="InterPro" id="IPR052359">
    <property type="entry name" value="HTH-type_reg/antitoxin"/>
</dbReference>
<dbReference type="InterPro" id="IPR010982">
    <property type="entry name" value="Lambda_DNA-bd_dom_sf"/>
</dbReference>
<dbReference type="AlphaFoldDB" id="A0A2I7N9V4"/>
<evidence type="ECO:0000256" key="2">
    <source>
        <dbReference type="ARBA" id="ARBA00023125"/>
    </source>
</evidence>
<keyword evidence="3" id="KW-0804">Transcription</keyword>
<dbReference type="PANTHER" id="PTHR36511">
    <property type="entry name" value="MERR FAMILY BACTERIAL REGULATORY PROTEIN"/>
    <property type="match status" value="1"/>
</dbReference>
<dbReference type="SUPFAM" id="SSF47413">
    <property type="entry name" value="lambda repressor-like DNA-binding domains"/>
    <property type="match status" value="1"/>
</dbReference>
<dbReference type="SMART" id="SM00530">
    <property type="entry name" value="HTH_XRE"/>
    <property type="match status" value="1"/>
</dbReference>
<keyword evidence="1" id="KW-0805">Transcription regulation</keyword>
<dbReference type="PROSITE" id="PS50943">
    <property type="entry name" value="HTH_CROC1"/>
    <property type="match status" value="1"/>
</dbReference>
<protein>
    <submittedName>
        <fullName evidence="5">Transcriptional regulator</fullName>
    </submittedName>
</protein>
<accession>A0A2I7N9V4</accession>
<dbReference type="RefSeq" id="WP_102952321.1">
    <property type="nucleotide sequence ID" value="NZ_CP024847.1"/>
</dbReference>
<keyword evidence="6" id="KW-1185">Reference proteome</keyword>
<evidence type="ECO:0000259" key="4">
    <source>
        <dbReference type="PROSITE" id="PS50943"/>
    </source>
</evidence>
<dbReference type="EMBL" id="CP024847">
    <property type="protein sequence ID" value="AUR53035.1"/>
    <property type="molecule type" value="Genomic_DNA"/>
</dbReference>
<evidence type="ECO:0000313" key="5">
    <source>
        <dbReference type="EMBL" id="AUR53035.1"/>
    </source>
</evidence>
<organism evidence="5 6">
    <name type="scientific">Aquella oligotrophica</name>
    <dbReference type="NCBI Taxonomy" id="2067065"/>
    <lineage>
        <taxon>Bacteria</taxon>
        <taxon>Pseudomonadati</taxon>
        <taxon>Pseudomonadota</taxon>
        <taxon>Betaproteobacteria</taxon>
        <taxon>Neisseriales</taxon>
        <taxon>Neisseriaceae</taxon>
        <taxon>Aquella</taxon>
    </lineage>
</organism>
<dbReference type="GO" id="GO:0003677">
    <property type="term" value="F:DNA binding"/>
    <property type="evidence" value="ECO:0007669"/>
    <property type="project" value="UniProtKB-KW"/>
</dbReference>
<dbReference type="PANTHER" id="PTHR36511:SF3">
    <property type="entry name" value="ANTITOXIN HIGA-2"/>
    <property type="match status" value="1"/>
</dbReference>
<gene>
    <name evidence="5" type="ORF">CUN60_12275</name>
</gene>
<dbReference type="Pfam" id="PF01381">
    <property type="entry name" value="HTH_3"/>
    <property type="match status" value="1"/>
</dbReference>
<dbReference type="Proteomes" id="UP000236655">
    <property type="component" value="Chromosome"/>
</dbReference>
<evidence type="ECO:0000313" key="6">
    <source>
        <dbReference type="Proteomes" id="UP000236655"/>
    </source>
</evidence>
<dbReference type="InterPro" id="IPR001387">
    <property type="entry name" value="Cro/C1-type_HTH"/>
</dbReference>
<dbReference type="CDD" id="cd00093">
    <property type="entry name" value="HTH_XRE"/>
    <property type="match status" value="1"/>
</dbReference>